<sequence length="114" mass="12211">MLVEVVHDRGDVDAADAVDERVVRLAQHRPLAIAKALDHPDLPQRPVAVEALREHAPCEPAELLVAAGMRQGGVAQVVPEVEVRVVDPDGPSLLCRDLRDALAIAGHEVEPLST</sequence>
<accession>A0ABY5PCG3</accession>
<gene>
    <name evidence="1" type="ORF">LRS13_16905</name>
</gene>
<organism evidence="1 2">
    <name type="scientific">Svornostia abyssi</name>
    <dbReference type="NCBI Taxonomy" id="2898438"/>
    <lineage>
        <taxon>Bacteria</taxon>
        <taxon>Bacillati</taxon>
        <taxon>Actinomycetota</taxon>
        <taxon>Thermoleophilia</taxon>
        <taxon>Solirubrobacterales</taxon>
        <taxon>Baekduiaceae</taxon>
        <taxon>Svornostia</taxon>
    </lineage>
</organism>
<dbReference type="Proteomes" id="UP001058860">
    <property type="component" value="Chromosome"/>
</dbReference>
<evidence type="ECO:0000313" key="1">
    <source>
        <dbReference type="EMBL" id="UUY02371.1"/>
    </source>
</evidence>
<proteinExistence type="predicted"/>
<keyword evidence="2" id="KW-1185">Reference proteome</keyword>
<dbReference type="EMBL" id="CP088295">
    <property type="protein sequence ID" value="UUY02371.1"/>
    <property type="molecule type" value="Genomic_DNA"/>
</dbReference>
<protein>
    <submittedName>
        <fullName evidence="1">Uncharacterized protein</fullName>
    </submittedName>
</protein>
<reference evidence="2" key="1">
    <citation type="submission" date="2021-11" db="EMBL/GenBank/DDBJ databases">
        <title>Cultivation dependent microbiological survey of springs from the worlds oldest radium mine currently devoted to the extraction of radon-saturated water.</title>
        <authorList>
            <person name="Kapinusova G."/>
            <person name="Smrhova T."/>
            <person name="Strejcek M."/>
            <person name="Suman J."/>
            <person name="Jani K."/>
            <person name="Pajer P."/>
            <person name="Uhlik O."/>
        </authorList>
    </citation>
    <scope>NUCLEOTIDE SEQUENCE [LARGE SCALE GENOMIC DNA]</scope>
    <source>
        <strain evidence="2">J379</strain>
    </source>
</reference>
<name>A0ABY5PCG3_9ACTN</name>
<evidence type="ECO:0000313" key="2">
    <source>
        <dbReference type="Proteomes" id="UP001058860"/>
    </source>
</evidence>